<dbReference type="Proteomes" id="UP000282454">
    <property type="component" value="Unassembled WGS sequence"/>
</dbReference>
<evidence type="ECO:0000259" key="1">
    <source>
        <dbReference type="Pfam" id="PF13454"/>
    </source>
</evidence>
<gene>
    <name evidence="2" type="ORF">CLV68_5094</name>
</gene>
<dbReference type="EMBL" id="RCDD01000004">
    <property type="protein sequence ID" value="RLK55605.1"/>
    <property type="molecule type" value="Genomic_DNA"/>
</dbReference>
<reference evidence="2 3" key="1">
    <citation type="submission" date="2018-10" db="EMBL/GenBank/DDBJ databases">
        <title>Genomic Encyclopedia of Archaeal and Bacterial Type Strains, Phase II (KMG-II): from individual species to whole genera.</title>
        <authorList>
            <person name="Goeker M."/>
        </authorList>
    </citation>
    <scope>NUCLEOTIDE SEQUENCE [LARGE SCALE GENOMIC DNA]</scope>
    <source>
        <strain evidence="2 3">DSM 45657</strain>
    </source>
</reference>
<protein>
    <submittedName>
        <fullName evidence="2">FAD-NAD(P)-binding protein</fullName>
    </submittedName>
</protein>
<dbReference type="PANTHER" id="PTHR40254">
    <property type="entry name" value="BLR0577 PROTEIN"/>
    <property type="match status" value="1"/>
</dbReference>
<dbReference type="OrthoDB" id="3653265at2"/>
<evidence type="ECO:0000313" key="2">
    <source>
        <dbReference type="EMBL" id="RLK55605.1"/>
    </source>
</evidence>
<dbReference type="AlphaFoldDB" id="A0A421B0J5"/>
<sequence length="650" mass="70922">MPPSVDPSRTGRIAVCVVGMGPRGLSVLERICANARDSPRVELTVHVVDPHHPGAGGVWRTSQDRQLLLNTVASQVSMFTDDSVDLAGRLEVGPSLYEWARFLVLMGNSEGYPEEVLAQARELGPDSYPSRAFYGHYLKWVFRRVVRQAPGTVRVEVHRSRAVSLEDATGTVDGPQTVLLEDGTRLDDLAAVILAQGHVPVRPSASEEGLAAYAAEHGLTYVLPSNPADVDLSAIQPGTAVALRGLGLNFFDHLALFTLGRGGRFERVDGRLVYRASGREPQLYAGSRRGVPYHARGENQKGPSGRHDPLVITPEVIADLRAQRGIDFRTQLWPLIAKETETVYYSTLLAQRECVCVADRFRERYLTKSWGDPTEALLLDEFGIPTGDRWDWERIATPFRGQVFADQDAFQRWLLDYLSADAAHAQQGNLDNPLKAALDVMRDLRNEIRLIVDHNGLSGHSHRDHLDGHYTPLNAFLSIGPPAARIEQTVALIEAGVLHVMGPDVRLRVDPEEPGFVLESPAVPGSVVRATVLIEARLQEIDLRRTADPLLGKLMATGQCRLHKVGEYETGGLAVTARPYRVIDADDRAHPRRFAFGVPTESVHWVTAAGIRPGVNSVTLGDSDAISLACLDLAAPVAAPVAAREAVAAG</sequence>
<accession>A0A421B0J5</accession>
<dbReference type="SUPFAM" id="SSF51971">
    <property type="entry name" value="Nucleotide-binding domain"/>
    <property type="match status" value="1"/>
</dbReference>
<dbReference type="InterPro" id="IPR038732">
    <property type="entry name" value="HpyO/CreE_NAD-binding"/>
</dbReference>
<dbReference type="PANTHER" id="PTHR40254:SF1">
    <property type="entry name" value="BLR0577 PROTEIN"/>
    <property type="match status" value="1"/>
</dbReference>
<proteinExistence type="predicted"/>
<name>A0A421B0J5_9PSEU</name>
<dbReference type="Pfam" id="PF13454">
    <property type="entry name" value="NAD_binding_9"/>
    <property type="match status" value="1"/>
</dbReference>
<dbReference type="RefSeq" id="WP_121393323.1">
    <property type="nucleotide sequence ID" value="NZ_RCDD01000004.1"/>
</dbReference>
<evidence type="ECO:0000313" key="3">
    <source>
        <dbReference type="Proteomes" id="UP000282454"/>
    </source>
</evidence>
<feature type="domain" description="FAD-dependent urate hydroxylase HpyO/Asp monooxygenase CreE-like FAD/NAD(P)-binding" evidence="1">
    <location>
        <begin position="17"/>
        <end position="198"/>
    </location>
</feature>
<dbReference type="InterPro" id="IPR052189">
    <property type="entry name" value="L-asp_N-monooxygenase_NS-form"/>
</dbReference>
<comment type="caution">
    <text evidence="2">The sequence shown here is derived from an EMBL/GenBank/DDBJ whole genome shotgun (WGS) entry which is preliminary data.</text>
</comment>
<organism evidence="2 3">
    <name type="scientific">Actinokineospora cianjurensis</name>
    <dbReference type="NCBI Taxonomy" id="585224"/>
    <lineage>
        <taxon>Bacteria</taxon>
        <taxon>Bacillati</taxon>
        <taxon>Actinomycetota</taxon>
        <taxon>Actinomycetes</taxon>
        <taxon>Pseudonocardiales</taxon>
        <taxon>Pseudonocardiaceae</taxon>
        <taxon>Actinokineospora</taxon>
    </lineage>
</organism>
<keyword evidence="3" id="KW-1185">Reference proteome</keyword>